<sequence>MVLLQQIAYQHPNKDRLFENLNLAVQTHYKTAIIGNNGSGKSTLLKLIAGKLRPASGQLSVESEPYYVPQQFGQYNDLTIAEALQIAEKLRALNQILQGNVSDENLEILNDDWAIEERCESALRQWQLLELDLEQKLESLSGGQKTKVFLAGISIHQPELILMDEPTNHLDLAGRSLLYDFIRTTSSTLLVVSHDRKLLQLLDTMYELSQSGIRTYGGNYEFYTEQKAIEQQALQSELQHAEKSLKKAKEKERETLERQQKLDSRGKKKQDKAGVARIMMNTMRNNAENSTAKVKSMHSDKIEGLSGDLQQVRSKLSGLDQMQFGFQESGLHKGKVLFKANDLNVSYGKTNLWERPLSIQINSGERIAIHGSNGSGKTSLLKVILGELQPESGSIQRTGSTIVYIDQDYSLIDPSKTVYEQALEFNTTSLLEHEVKIRLNRFLFGQETWDKSCSNLSGGERMRLLLCCLTISTAAPDMLILDEPTNNLDIQNSEILTAAINQYHGTILVVSHDEIFLEQIQIDQRINL</sequence>
<dbReference type="Proteomes" id="UP000316008">
    <property type="component" value="Unassembled WGS sequence"/>
</dbReference>
<dbReference type="OrthoDB" id="1521973at2"/>
<dbReference type="EMBL" id="VLPL01000008">
    <property type="protein sequence ID" value="TSJ41207.1"/>
    <property type="molecule type" value="Genomic_DNA"/>
</dbReference>
<evidence type="ECO:0000256" key="1">
    <source>
        <dbReference type="ARBA" id="ARBA00022741"/>
    </source>
</evidence>
<dbReference type="Gene3D" id="3.40.50.300">
    <property type="entry name" value="P-loop containing nucleotide triphosphate hydrolases"/>
    <property type="match status" value="2"/>
</dbReference>
<comment type="caution">
    <text evidence="5">The sequence shown here is derived from an EMBL/GenBank/DDBJ whole genome shotgun (WGS) entry which is preliminary data.</text>
</comment>
<dbReference type="RefSeq" id="WP_144334018.1">
    <property type="nucleotide sequence ID" value="NZ_VLPL01000008.1"/>
</dbReference>
<dbReference type="SMART" id="SM00382">
    <property type="entry name" value="AAA"/>
    <property type="match status" value="2"/>
</dbReference>
<dbReference type="CDD" id="cd03221">
    <property type="entry name" value="ABCF_EF-3"/>
    <property type="match status" value="2"/>
</dbReference>
<dbReference type="InterPro" id="IPR051309">
    <property type="entry name" value="ABCF_ATPase"/>
</dbReference>
<feature type="compositionally biased region" description="Basic and acidic residues" evidence="3">
    <location>
        <begin position="240"/>
        <end position="265"/>
    </location>
</feature>
<dbReference type="SUPFAM" id="SSF52540">
    <property type="entry name" value="P-loop containing nucleoside triphosphate hydrolases"/>
    <property type="match status" value="2"/>
</dbReference>
<accession>A0A556MMM8</accession>
<evidence type="ECO:0000256" key="3">
    <source>
        <dbReference type="SAM" id="MobiDB-lite"/>
    </source>
</evidence>
<keyword evidence="6" id="KW-1185">Reference proteome</keyword>
<reference evidence="5 6" key="1">
    <citation type="submission" date="2019-07" db="EMBL/GenBank/DDBJ databases">
        <authorList>
            <person name="Huq M.A."/>
        </authorList>
    </citation>
    <scope>NUCLEOTIDE SEQUENCE [LARGE SCALE GENOMIC DNA]</scope>
    <source>
        <strain evidence="5 6">MAH-3</strain>
    </source>
</reference>
<keyword evidence="1" id="KW-0547">Nucleotide-binding</keyword>
<dbReference type="PANTHER" id="PTHR42855">
    <property type="entry name" value="ABC TRANSPORTER ATP-BINDING SUBUNIT"/>
    <property type="match status" value="1"/>
</dbReference>
<feature type="domain" description="ABC transporter" evidence="4">
    <location>
        <begin position="2"/>
        <end position="235"/>
    </location>
</feature>
<dbReference type="InterPro" id="IPR017871">
    <property type="entry name" value="ABC_transporter-like_CS"/>
</dbReference>
<evidence type="ECO:0000256" key="2">
    <source>
        <dbReference type="ARBA" id="ARBA00022840"/>
    </source>
</evidence>
<proteinExistence type="predicted"/>
<evidence type="ECO:0000259" key="4">
    <source>
        <dbReference type="PROSITE" id="PS50893"/>
    </source>
</evidence>
<dbReference type="NCBIfam" id="NF000355">
    <property type="entry name" value="ribo_prot_ABC_F"/>
    <property type="match status" value="1"/>
</dbReference>
<organism evidence="5 6">
    <name type="scientific">Fluviicola chungangensis</name>
    <dbReference type="NCBI Taxonomy" id="2597671"/>
    <lineage>
        <taxon>Bacteria</taxon>
        <taxon>Pseudomonadati</taxon>
        <taxon>Bacteroidota</taxon>
        <taxon>Flavobacteriia</taxon>
        <taxon>Flavobacteriales</taxon>
        <taxon>Crocinitomicaceae</taxon>
        <taxon>Fluviicola</taxon>
    </lineage>
</organism>
<name>A0A556MMM8_9FLAO</name>
<dbReference type="AlphaFoldDB" id="A0A556MMM8"/>
<dbReference type="InterPro" id="IPR003439">
    <property type="entry name" value="ABC_transporter-like_ATP-bd"/>
</dbReference>
<dbReference type="FunFam" id="3.40.50.300:FF:001320">
    <property type="entry name" value="Heme ABC transporter ATP-binding protein"/>
    <property type="match status" value="1"/>
</dbReference>
<keyword evidence="2 5" id="KW-0067">ATP-binding</keyword>
<dbReference type="InterPro" id="IPR027417">
    <property type="entry name" value="P-loop_NTPase"/>
</dbReference>
<dbReference type="Pfam" id="PF00005">
    <property type="entry name" value="ABC_tran"/>
    <property type="match status" value="2"/>
</dbReference>
<dbReference type="PROSITE" id="PS00211">
    <property type="entry name" value="ABC_TRANSPORTER_1"/>
    <property type="match status" value="2"/>
</dbReference>
<dbReference type="PANTHER" id="PTHR42855:SF2">
    <property type="entry name" value="DRUG RESISTANCE ABC TRANSPORTER,ATP-BINDING PROTEIN"/>
    <property type="match status" value="1"/>
</dbReference>
<evidence type="ECO:0000313" key="5">
    <source>
        <dbReference type="EMBL" id="TSJ41207.1"/>
    </source>
</evidence>
<feature type="region of interest" description="Disordered" evidence="3">
    <location>
        <begin position="240"/>
        <end position="274"/>
    </location>
</feature>
<dbReference type="InterPro" id="IPR003593">
    <property type="entry name" value="AAA+_ATPase"/>
</dbReference>
<dbReference type="GO" id="GO:0016887">
    <property type="term" value="F:ATP hydrolysis activity"/>
    <property type="evidence" value="ECO:0007669"/>
    <property type="project" value="InterPro"/>
</dbReference>
<feature type="domain" description="ABC transporter" evidence="4">
    <location>
        <begin position="338"/>
        <end position="528"/>
    </location>
</feature>
<dbReference type="PROSITE" id="PS50893">
    <property type="entry name" value="ABC_TRANSPORTER_2"/>
    <property type="match status" value="2"/>
</dbReference>
<evidence type="ECO:0000313" key="6">
    <source>
        <dbReference type="Proteomes" id="UP000316008"/>
    </source>
</evidence>
<dbReference type="GO" id="GO:0005524">
    <property type="term" value="F:ATP binding"/>
    <property type="evidence" value="ECO:0007669"/>
    <property type="project" value="UniProtKB-KW"/>
</dbReference>
<protein>
    <submittedName>
        <fullName evidence="5">ABC-F family ATP-binding cassette domain-containing protein</fullName>
    </submittedName>
</protein>
<gene>
    <name evidence="5" type="ORF">FO442_14950</name>
</gene>